<evidence type="ECO:0000313" key="1">
    <source>
        <dbReference type="EMBL" id="AUP78955.1"/>
    </source>
</evidence>
<keyword evidence="2" id="KW-1185">Reference proteome</keyword>
<dbReference type="KEGG" id="fek:C1H87_09685"/>
<dbReference type="Proteomes" id="UP000235826">
    <property type="component" value="Chromosome"/>
</dbReference>
<dbReference type="AlphaFoldDB" id="A0A2K9PPI7"/>
<dbReference type="OrthoDB" id="9814627at2"/>
<accession>A0A2K9PPI7</accession>
<proteinExistence type="predicted"/>
<evidence type="ECO:0000313" key="2">
    <source>
        <dbReference type="Proteomes" id="UP000235826"/>
    </source>
</evidence>
<gene>
    <name evidence="1" type="ORF">C1H87_09685</name>
</gene>
<protein>
    <recommendedName>
        <fullName evidence="3">Sugar-binding protein</fullName>
    </recommendedName>
</protein>
<reference evidence="1 2" key="1">
    <citation type="submission" date="2018-01" db="EMBL/GenBank/DDBJ databases">
        <title>Complete genome sequence of Flavivirga eckloniae ECD14 isolated from seaweed Ecklonia cava.</title>
        <authorList>
            <person name="Lee J.H."/>
            <person name="Baik K.S."/>
            <person name="Seong C.N."/>
        </authorList>
    </citation>
    <scope>NUCLEOTIDE SEQUENCE [LARGE SCALE GENOMIC DNA]</scope>
    <source>
        <strain evidence="1 2">ECD14</strain>
    </source>
</reference>
<dbReference type="EMBL" id="CP025791">
    <property type="protein sequence ID" value="AUP78955.1"/>
    <property type="molecule type" value="Genomic_DNA"/>
</dbReference>
<sequence length="1156" mass="129795">MKRLLLSVVFILIGFYPILVKAQDLPTIVPPSPEATSLAKFTEVPVSTYTGVPNISVPIYTIKQNGITIPISLTYHARGIKVEEVASRVGLGWALNYGGSISRQTRGIADEYPQVGYAKNIINQTFFSNPPNPSAQSIRQSVYNEYVQRPNIDFTPDLFFFDFNGTSGKFILDKESNEAVLQEFRDIKIEYFDAETGAAAIGIGSFVVTDSNGTKYYFGVSKDKSRKARNTDEVTSYSYPLNGSPSPGSAGGTLFYNAWQLMDIETVNGDLIEFFYYNDDIDDSTYYRRSYDKIEANNIPVNYSSKIRSFQYQLSEIHFKSGKVVFKRSGDERDDLSGAHCLDKIEVFDKNNKLIQIHQLNYTYTTDTTNKNVLSFLLSSDPKSSKRLFLTSVQQEDAGGKKLPAYSFEYSDTKLPNRFSNAQDIWGYYNGKDNGAYLTFFKYGTDPNDRTVDTTYAEAGMLKKVNYPTGGSTSFTYEHNKVRKSGKLSTVVWANNTDPNPIIRKQNGLGFIDTDPNIFNGSSHYIKTIDLTNLSSNNPGGSYTFWAVSPEERYVFSALLTINPSDGSPSRPLALTPGENKGISNSVLVPGLHTLEVFINPGDYDPYDIMNHGSSFNIILSWNENSTGGTNDPPTVTDDPNLLYGPGKRIKKIEFNDGNGVVNSKEYEYKGPDGFSSGKLFGLPNFYSLNSEHEAASFTTILEPFGAVPGSPLGTPQGSSIGYSHVTEYLGTKEDNSGKTESEFTVFEDTGAFYKFPYPLPTDNEWLRGKNISTKIYERQGNSYTLRKEIRNEYLFGGINTPPYFTVPIFNPETRVDTLTSDIKDPNGAILYLKNKRVFRLPLVTFCPDPNDTPPYNSPSAPNEFFYRVYHYTAGTLDLHSTKETNYFDGGIELVNATKYFYDYDTHYQLDKSEAFTSDDKTIITETHYPEDVVHINDLGYDDLDTYEKVAIDTLKNQHQLATPLQLETTIKDGTTVLSKTVQRTNFYNKPNTNLVLPKDQQTLKGSYHETTNPLQDRVEFIKHDERGHVLEVKKSDGTTVAYLWGYNEEYPVAKIENATHTSVTATLTTGELDAIKAGTYNQNMMIATLNKIRSGLPDAMVSTYTYAPLIGVTSTTDPKGYTVYYNYDSFNRLKEVKDSDKKLVTDYLHHYKNQQ</sequence>
<name>A0A2K9PPI7_9FLAO</name>
<organism evidence="1 2">
    <name type="scientific">Flavivirga eckloniae</name>
    <dbReference type="NCBI Taxonomy" id="1803846"/>
    <lineage>
        <taxon>Bacteria</taxon>
        <taxon>Pseudomonadati</taxon>
        <taxon>Bacteroidota</taxon>
        <taxon>Flavobacteriia</taxon>
        <taxon>Flavobacteriales</taxon>
        <taxon>Flavobacteriaceae</taxon>
        <taxon>Flavivirga</taxon>
    </lineage>
</organism>
<dbReference type="RefSeq" id="WP_102755610.1">
    <property type="nucleotide sequence ID" value="NZ_CP025791.1"/>
</dbReference>
<evidence type="ECO:0008006" key="3">
    <source>
        <dbReference type="Google" id="ProtNLM"/>
    </source>
</evidence>